<dbReference type="EMBL" id="JAFIMR010000107">
    <property type="protein sequence ID" value="KAI1847284.1"/>
    <property type="molecule type" value="Genomic_DNA"/>
</dbReference>
<reference evidence="2" key="1">
    <citation type="submission" date="2021-03" db="EMBL/GenBank/DDBJ databases">
        <title>Revisited historic fungal species revealed as producer of novel bioactive compounds through whole genome sequencing and comparative genomics.</title>
        <authorList>
            <person name="Vignolle G.A."/>
            <person name="Hochenegger N."/>
            <person name="Mach R.L."/>
            <person name="Mach-Aigner A.R."/>
            <person name="Javad Rahimi M."/>
            <person name="Salim K.A."/>
            <person name="Chan C.M."/>
            <person name="Lim L.B.L."/>
            <person name="Cai F."/>
            <person name="Druzhinina I.S."/>
            <person name="U'Ren J.M."/>
            <person name="Derntl C."/>
        </authorList>
    </citation>
    <scope>NUCLEOTIDE SEQUENCE</scope>
    <source>
        <strain evidence="2">TUCIM 5799</strain>
    </source>
</reference>
<comment type="caution">
    <text evidence="2">The sequence shown here is derived from an EMBL/GenBank/DDBJ whole genome shotgun (WGS) entry which is preliminary data.</text>
</comment>
<feature type="compositionally biased region" description="Polar residues" evidence="1">
    <location>
        <begin position="66"/>
        <end position="77"/>
    </location>
</feature>
<name>A0A9P9W7I9_9PEZI</name>
<accession>A0A9P9W7I9</accession>
<dbReference type="AlphaFoldDB" id="A0A9P9W7I9"/>
<gene>
    <name evidence="2" type="ORF">JX265_013991</name>
</gene>
<feature type="region of interest" description="Disordered" evidence="1">
    <location>
        <begin position="44"/>
        <end position="81"/>
    </location>
</feature>
<evidence type="ECO:0000313" key="2">
    <source>
        <dbReference type="EMBL" id="KAI1847284.1"/>
    </source>
</evidence>
<proteinExistence type="predicted"/>
<organism evidence="2 3">
    <name type="scientific">Neoarthrinium moseri</name>
    <dbReference type="NCBI Taxonomy" id="1658444"/>
    <lineage>
        <taxon>Eukaryota</taxon>
        <taxon>Fungi</taxon>
        <taxon>Dikarya</taxon>
        <taxon>Ascomycota</taxon>
        <taxon>Pezizomycotina</taxon>
        <taxon>Sordariomycetes</taxon>
        <taxon>Xylariomycetidae</taxon>
        <taxon>Amphisphaeriales</taxon>
        <taxon>Apiosporaceae</taxon>
        <taxon>Neoarthrinium</taxon>
    </lineage>
</organism>
<feature type="compositionally biased region" description="Basic and acidic residues" evidence="1">
    <location>
        <begin position="44"/>
        <end position="62"/>
    </location>
</feature>
<feature type="compositionally biased region" description="Polar residues" evidence="1">
    <location>
        <begin position="204"/>
        <end position="213"/>
    </location>
</feature>
<protein>
    <submittedName>
        <fullName evidence="2">Uncharacterized protein</fullName>
    </submittedName>
</protein>
<evidence type="ECO:0000256" key="1">
    <source>
        <dbReference type="SAM" id="MobiDB-lite"/>
    </source>
</evidence>
<keyword evidence="3" id="KW-1185">Reference proteome</keyword>
<dbReference type="Proteomes" id="UP000829685">
    <property type="component" value="Unassembled WGS sequence"/>
</dbReference>
<feature type="region of interest" description="Disordered" evidence="1">
    <location>
        <begin position="204"/>
        <end position="224"/>
    </location>
</feature>
<evidence type="ECO:0000313" key="3">
    <source>
        <dbReference type="Proteomes" id="UP000829685"/>
    </source>
</evidence>
<sequence>MLPDAEIGLAVILRCRNASRRSSAEAMAENFELEELRQKLAQETRLRKDEQHRREAAEDLAKRPSLRTSRASSNPGEVTNPIGRVFPRRIIPWHAFPTAQEQIWAQISTRPAFSSNCHFPSQHQIDYVMSLIEPISSDVGLRAFVRDTVENAVKKLVDTPVLRRKLDLQGNVTFESHTNLGGPQVHLSKSTGRLSVIGDDLANSNSERLQSPSPAEAEGNEQPGRPILHLSGCLQYEIQPEHDVINNDGEGFEFTSKSLASAVITQPFSYMIGKGIQYGYVYTGEALAFLHIPNDPTTVYYSPCIPNLDVMDDGDLKLHRTAVAQVFAFGLNRPNGLARYSRIPEHMGHGI</sequence>